<proteinExistence type="predicted"/>
<accession>A0ABP8M056</accession>
<dbReference type="EMBL" id="BAABEY010000025">
    <property type="protein sequence ID" value="GAA4441492.1"/>
    <property type="molecule type" value="Genomic_DNA"/>
</dbReference>
<evidence type="ECO:0000313" key="2">
    <source>
        <dbReference type="Proteomes" id="UP001501508"/>
    </source>
</evidence>
<organism evidence="1 2">
    <name type="scientific">Ravibacter arvi</name>
    <dbReference type="NCBI Taxonomy" id="2051041"/>
    <lineage>
        <taxon>Bacteria</taxon>
        <taxon>Pseudomonadati</taxon>
        <taxon>Bacteroidota</taxon>
        <taxon>Cytophagia</taxon>
        <taxon>Cytophagales</taxon>
        <taxon>Spirosomataceae</taxon>
        <taxon>Ravibacter</taxon>
    </lineage>
</organism>
<dbReference type="Proteomes" id="UP001501508">
    <property type="component" value="Unassembled WGS sequence"/>
</dbReference>
<keyword evidence="2" id="KW-1185">Reference proteome</keyword>
<sequence>MADKEMFSYWVTQPELLEGADAAKLEQMTRDFPYFQLAHMLLAKTVSMHHPELMGRYLPKAAVHSLNRKALQMLLENEVEWSVTLLDRLTRTQKEGRESIADLPKTEPDQAEAVAVSHNELPAVPFDPTVLTEFALSQQLVQKDEQPSRAGRTPIQELIDKFIKAEPIIGSLSPEKDQPQEVEDLSLRNQMALEDFATESFAEILARQGKPERAIAIYEKLILKIPEKKDYFAKKIEKLK</sequence>
<protein>
    <submittedName>
        <fullName evidence="1">Tetratricopeptide repeat protein</fullName>
    </submittedName>
</protein>
<evidence type="ECO:0000313" key="1">
    <source>
        <dbReference type="EMBL" id="GAA4441492.1"/>
    </source>
</evidence>
<gene>
    <name evidence="1" type="ORF">GCM10023091_26850</name>
</gene>
<dbReference type="RefSeq" id="WP_345029961.1">
    <property type="nucleotide sequence ID" value="NZ_BAABEY010000025.1"/>
</dbReference>
<reference evidence="2" key="1">
    <citation type="journal article" date="2019" name="Int. J. Syst. Evol. Microbiol.">
        <title>The Global Catalogue of Microorganisms (GCM) 10K type strain sequencing project: providing services to taxonomists for standard genome sequencing and annotation.</title>
        <authorList>
            <consortium name="The Broad Institute Genomics Platform"/>
            <consortium name="The Broad Institute Genome Sequencing Center for Infectious Disease"/>
            <person name="Wu L."/>
            <person name="Ma J."/>
        </authorList>
    </citation>
    <scope>NUCLEOTIDE SEQUENCE [LARGE SCALE GENOMIC DNA]</scope>
    <source>
        <strain evidence="2">JCM 31920</strain>
    </source>
</reference>
<comment type="caution">
    <text evidence="1">The sequence shown here is derived from an EMBL/GenBank/DDBJ whole genome shotgun (WGS) entry which is preliminary data.</text>
</comment>
<name>A0ABP8M056_9BACT</name>